<evidence type="ECO:0000256" key="1">
    <source>
        <dbReference type="ARBA" id="ARBA00004442"/>
    </source>
</evidence>
<sequence>MVASAQAETLSDALVSTYRNSGLIDQNRAVLRAADEDVAQAVAALRPVLGYLATAGYADNAQGSGSSASIGLSADMLLYDFGRSQLSVDIAKEAVLATRSALIDAENTALFNAVNAYQAVRRSMVFVELRENNVRLLTEQLRATRDRFEVGEVTRTDVSLSEASLAAARSALAAERGGLARAQEQYRTVVGDYPGVLAPADVMPSIPGSEAEARAIARQENPLVKQVQHQVKAAELAVEIASRAMRPTLNASGDISVDDDGNDSASVGLALRGTLYQGGAISSRLRQAQAQRDQARSQLYTTGLRVDQEVGNAYANLAVAIASIDASAQQVQAAELALRGTREELQLGARTTLDVLDQEQEVLDARTNLVSAQVDRIVAAYQVLDATGLMTAENLRLNVPIYDPAAYYNSVSDAPRGQVSKQGEALDRVMRSLGKE</sequence>
<keyword evidence="6" id="KW-0472">Membrane</keyword>
<organism evidence="8 9">
    <name type="scientific">Boseongicola aestuarii</name>
    <dbReference type="NCBI Taxonomy" id="1470561"/>
    <lineage>
        <taxon>Bacteria</taxon>
        <taxon>Pseudomonadati</taxon>
        <taxon>Pseudomonadota</taxon>
        <taxon>Alphaproteobacteria</taxon>
        <taxon>Rhodobacterales</taxon>
        <taxon>Paracoccaceae</taxon>
        <taxon>Boseongicola</taxon>
    </lineage>
</organism>
<dbReference type="SUPFAM" id="SSF56954">
    <property type="entry name" value="Outer membrane efflux proteins (OEP)"/>
    <property type="match status" value="1"/>
</dbReference>
<dbReference type="GO" id="GO:1990281">
    <property type="term" value="C:efflux pump complex"/>
    <property type="evidence" value="ECO:0007669"/>
    <property type="project" value="TreeGrafter"/>
</dbReference>
<dbReference type="Pfam" id="PF02321">
    <property type="entry name" value="OEP"/>
    <property type="match status" value="2"/>
</dbReference>
<evidence type="ECO:0000256" key="5">
    <source>
        <dbReference type="ARBA" id="ARBA00022692"/>
    </source>
</evidence>
<evidence type="ECO:0000256" key="2">
    <source>
        <dbReference type="ARBA" id="ARBA00007613"/>
    </source>
</evidence>
<dbReference type="Proteomes" id="UP000201838">
    <property type="component" value="Unassembled WGS sequence"/>
</dbReference>
<dbReference type="Gene3D" id="1.20.1600.10">
    <property type="entry name" value="Outer membrane efflux proteins (OEP)"/>
    <property type="match status" value="1"/>
</dbReference>
<dbReference type="PANTHER" id="PTHR30026:SF22">
    <property type="entry name" value="OUTER MEMBRANE EFFLUX PROTEIN"/>
    <property type="match status" value="1"/>
</dbReference>
<comment type="similarity">
    <text evidence="2">Belongs to the outer membrane factor (OMF) (TC 1.B.17) family.</text>
</comment>
<keyword evidence="3" id="KW-0813">Transport</keyword>
<reference evidence="8 9" key="1">
    <citation type="submission" date="2017-05" db="EMBL/GenBank/DDBJ databases">
        <authorList>
            <person name="Song R."/>
            <person name="Chenine A.L."/>
            <person name="Ruprecht R.M."/>
        </authorList>
    </citation>
    <scope>NUCLEOTIDE SEQUENCE [LARGE SCALE GENOMIC DNA]</scope>
    <source>
        <strain evidence="8 9">CECT 8489</strain>
    </source>
</reference>
<dbReference type="PANTHER" id="PTHR30026">
    <property type="entry name" value="OUTER MEMBRANE PROTEIN TOLC"/>
    <property type="match status" value="1"/>
</dbReference>
<dbReference type="InterPro" id="IPR010130">
    <property type="entry name" value="T1SS_OMP_TolC"/>
</dbReference>
<keyword evidence="9" id="KW-1185">Reference proteome</keyword>
<keyword evidence="4" id="KW-1134">Transmembrane beta strand</keyword>
<accession>A0A238J1U7</accession>
<comment type="subcellular location">
    <subcellularLocation>
        <location evidence="1">Cell outer membrane</location>
    </subcellularLocation>
</comment>
<dbReference type="OrthoDB" id="9789368at2"/>
<dbReference type="InterPro" id="IPR051906">
    <property type="entry name" value="TolC-like"/>
</dbReference>
<evidence type="ECO:0000313" key="9">
    <source>
        <dbReference type="Proteomes" id="UP000201838"/>
    </source>
</evidence>
<dbReference type="EMBL" id="FXXQ01000010">
    <property type="protein sequence ID" value="SMX24709.1"/>
    <property type="molecule type" value="Genomic_DNA"/>
</dbReference>
<dbReference type="InterPro" id="IPR003423">
    <property type="entry name" value="OMP_efflux"/>
</dbReference>
<evidence type="ECO:0000313" key="8">
    <source>
        <dbReference type="EMBL" id="SMX24709.1"/>
    </source>
</evidence>
<dbReference type="GO" id="GO:0015562">
    <property type="term" value="F:efflux transmembrane transporter activity"/>
    <property type="evidence" value="ECO:0007669"/>
    <property type="project" value="InterPro"/>
</dbReference>
<evidence type="ECO:0000256" key="3">
    <source>
        <dbReference type="ARBA" id="ARBA00022448"/>
    </source>
</evidence>
<proteinExistence type="inferred from homology"/>
<dbReference type="GO" id="GO:0015288">
    <property type="term" value="F:porin activity"/>
    <property type="evidence" value="ECO:0007669"/>
    <property type="project" value="TreeGrafter"/>
</dbReference>
<protein>
    <submittedName>
        <fullName evidence="8">Outer membrane efflux protein BepC</fullName>
    </submittedName>
</protein>
<keyword evidence="7" id="KW-0998">Cell outer membrane</keyword>
<dbReference type="NCBIfam" id="TIGR01844">
    <property type="entry name" value="type_I_sec_TolC"/>
    <property type="match status" value="1"/>
</dbReference>
<evidence type="ECO:0000256" key="4">
    <source>
        <dbReference type="ARBA" id="ARBA00022452"/>
    </source>
</evidence>
<dbReference type="GO" id="GO:0009279">
    <property type="term" value="C:cell outer membrane"/>
    <property type="evidence" value="ECO:0007669"/>
    <property type="project" value="UniProtKB-SubCell"/>
</dbReference>
<name>A0A238J1U7_9RHOB</name>
<evidence type="ECO:0000256" key="7">
    <source>
        <dbReference type="ARBA" id="ARBA00023237"/>
    </source>
</evidence>
<keyword evidence="5" id="KW-0812">Transmembrane</keyword>
<evidence type="ECO:0000256" key="6">
    <source>
        <dbReference type="ARBA" id="ARBA00023136"/>
    </source>
</evidence>
<dbReference type="AlphaFoldDB" id="A0A238J1U7"/>
<gene>
    <name evidence="8" type="primary">bepC</name>
    <name evidence="8" type="ORF">BOA8489_02836</name>
</gene>